<protein>
    <recommendedName>
        <fullName evidence="1">Lipocalin-like domain-containing protein</fullName>
    </recommendedName>
</protein>
<organism evidence="2 3">
    <name type="scientific">Neoasaia chiangmaiensis</name>
    <dbReference type="NCBI Taxonomy" id="320497"/>
    <lineage>
        <taxon>Bacteria</taxon>
        <taxon>Pseudomonadati</taxon>
        <taxon>Pseudomonadota</taxon>
        <taxon>Alphaproteobacteria</taxon>
        <taxon>Acetobacterales</taxon>
        <taxon>Acetobacteraceae</taxon>
        <taxon>Neoasaia</taxon>
    </lineage>
</organism>
<dbReference type="Pfam" id="PF13924">
    <property type="entry name" value="Lipocalin_5"/>
    <property type="match status" value="1"/>
</dbReference>
<gene>
    <name evidence="2" type="ORF">A0U93_00240</name>
</gene>
<keyword evidence="3" id="KW-1185">Reference proteome</keyword>
<dbReference type="InterPro" id="IPR024311">
    <property type="entry name" value="Lipocalin-like"/>
</dbReference>
<evidence type="ECO:0000259" key="1">
    <source>
        <dbReference type="Pfam" id="PF13924"/>
    </source>
</evidence>
<evidence type="ECO:0000313" key="3">
    <source>
        <dbReference type="Proteomes" id="UP000188604"/>
    </source>
</evidence>
<dbReference type="EMBL" id="CP014691">
    <property type="protein sequence ID" value="AQS86635.1"/>
    <property type="molecule type" value="Genomic_DNA"/>
</dbReference>
<dbReference type="AlphaFoldDB" id="A0A1U9KLG0"/>
<dbReference type="Proteomes" id="UP000188604">
    <property type="component" value="Chromosome"/>
</dbReference>
<accession>A0A1U9KLG0</accession>
<dbReference type="OrthoDB" id="8370150at2"/>
<evidence type="ECO:0000313" key="2">
    <source>
        <dbReference type="EMBL" id="AQS86635.1"/>
    </source>
</evidence>
<reference evidence="2 3" key="1">
    <citation type="submission" date="2016-03" db="EMBL/GenBank/DDBJ databases">
        <title>Acetic acid bacteria sequencing.</title>
        <authorList>
            <person name="Brandt J."/>
            <person name="Jakob F."/>
            <person name="Vogel R.F."/>
        </authorList>
    </citation>
    <scope>NUCLEOTIDE SEQUENCE [LARGE SCALE GENOMIC DNA]</scope>
    <source>
        <strain evidence="2 3">NBRC 101099</strain>
    </source>
</reference>
<feature type="domain" description="Lipocalin-like" evidence="1">
    <location>
        <begin position="12"/>
        <end position="149"/>
    </location>
</feature>
<sequence length="154" mass="17533">MTQQFGLRDRLIGSWMLKSYVETDVKTGARHHPLGQSPLGIILYTPDGYMSVQLQARDRDPFLTDDMYRGTAAEYFAAGRSYLAYSGRFFIDEGKGRLSHEMAVSLFPNWFGQTQIRLVELRDNRLHLATDGPQRFNGALKTADLVWMRAVSNP</sequence>
<dbReference type="KEGG" id="nch:A0U93_00240"/>
<name>A0A1U9KLG0_9PROT</name>
<proteinExistence type="predicted"/>